<dbReference type="InterPro" id="IPR016035">
    <property type="entry name" value="Acyl_Trfase/lysoPLipase"/>
</dbReference>
<dbReference type="InterPro" id="IPR013120">
    <property type="entry name" value="FAR_NAD-bd"/>
</dbReference>
<dbReference type="EMBL" id="QJNU01000158">
    <property type="protein sequence ID" value="RYP05746.1"/>
    <property type="molecule type" value="Genomic_DNA"/>
</dbReference>
<dbReference type="Gene3D" id="1.10.1200.10">
    <property type="entry name" value="ACP-like"/>
    <property type="match status" value="1"/>
</dbReference>
<dbReference type="InterPro" id="IPR057326">
    <property type="entry name" value="KR_dom"/>
</dbReference>
<dbReference type="SMART" id="SM00822">
    <property type="entry name" value="PKS_KR"/>
    <property type="match status" value="1"/>
</dbReference>
<keyword evidence="4" id="KW-0489">Methyltransferase</keyword>
<keyword evidence="3" id="KW-0436">Ligase</keyword>
<dbReference type="InterPro" id="IPR014043">
    <property type="entry name" value="Acyl_transferase_dom"/>
</dbReference>
<dbReference type="InterPro" id="IPR020806">
    <property type="entry name" value="PKS_PP-bd"/>
</dbReference>
<evidence type="ECO:0000313" key="14">
    <source>
        <dbReference type="Proteomes" id="UP000293360"/>
    </source>
</evidence>
<dbReference type="InterPro" id="IPR016036">
    <property type="entry name" value="Malonyl_transacylase_ACP-bd"/>
</dbReference>
<dbReference type="Gene3D" id="3.30.559.30">
    <property type="entry name" value="Nonribosomal peptide synthetase, condensation domain"/>
    <property type="match status" value="1"/>
</dbReference>
<dbReference type="GO" id="GO:0044550">
    <property type="term" value="P:secondary metabolite biosynthetic process"/>
    <property type="evidence" value="ECO:0007669"/>
    <property type="project" value="TreeGrafter"/>
</dbReference>
<dbReference type="CDD" id="cd05930">
    <property type="entry name" value="A_NRPS"/>
    <property type="match status" value="1"/>
</dbReference>
<dbReference type="GO" id="GO:0043041">
    <property type="term" value="P:amino acid activation for nonribosomal peptide biosynthetic process"/>
    <property type="evidence" value="ECO:0007669"/>
    <property type="project" value="TreeGrafter"/>
</dbReference>
<dbReference type="InterPro" id="IPR023213">
    <property type="entry name" value="CAT-like_dom_sf"/>
</dbReference>
<dbReference type="PANTHER" id="PTHR45527">
    <property type="entry name" value="NONRIBOSOMAL PEPTIDE SYNTHETASE"/>
    <property type="match status" value="1"/>
</dbReference>
<dbReference type="SUPFAM" id="SSF55048">
    <property type="entry name" value="Probable ACP-binding domain of malonyl-CoA ACP transacylase"/>
    <property type="match status" value="1"/>
</dbReference>
<dbReference type="Gene3D" id="3.30.559.10">
    <property type="entry name" value="Chloramphenicol acetyltransferase-like domain"/>
    <property type="match status" value="1"/>
</dbReference>
<comment type="caution">
    <text evidence="13">The sequence shown here is derived from an EMBL/GenBank/DDBJ whole genome shotgun (WGS) entry which is preliminary data.</text>
</comment>
<dbReference type="Pfam" id="PF21089">
    <property type="entry name" value="PKS_DH_N"/>
    <property type="match status" value="1"/>
</dbReference>
<dbReference type="InterPro" id="IPR036736">
    <property type="entry name" value="ACP-like_sf"/>
</dbReference>
<dbReference type="Gene3D" id="3.30.300.30">
    <property type="match status" value="1"/>
</dbReference>
<feature type="region of interest" description="C-terminal hotdog fold" evidence="9">
    <location>
        <begin position="358"/>
        <end position="530"/>
    </location>
</feature>
<comment type="caution">
    <text evidence="9">Lacks conserved residue(s) required for the propagation of feature annotation.</text>
</comment>
<evidence type="ECO:0000256" key="5">
    <source>
        <dbReference type="ARBA" id="ARBA00022679"/>
    </source>
</evidence>
<dbReference type="InterPro" id="IPR009081">
    <property type="entry name" value="PP-bd_ACP"/>
</dbReference>
<dbReference type="STRING" id="155417.A0A4Q4TFX9"/>
<evidence type="ECO:0000256" key="9">
    <source>
        <dbReference type="PROSITE-ProRule" id="PRU01363"/>
    </source>
</evidence>
<keyword evidence="7" id="KW-0560">Oxidoreductase</keyword>
<dbReference type="SUPFAM" id="SSF47336">
    <property type="entry name" value="ACP-like"/>
    <property type="match status" value="2"/>
</dbReference>
<keyword evidence="5" id="KW-0808">Transferase</keyword>
<dbReference type="InterPro" id="IPR001227">
    <property type="entry name" value="Ac_transferase_dom_sf"/>
</dbReference>
<dbReference type="Proteomes" id="UP000293360">
    <property type="component" value="Unassembled WGS sequence"/>
</dbReference>
<evidence type="ECO:0000256" key="8">
    <source>
        <dbReference type="ARBA" id="ARBA00023268"/>
    </source>
</evidence>
<evidence type="ECO:0000256" key="7">
    <source>
        <dbReference type="ARBA" id="ARBA00023002"/>
    </source>
</evidence>
<feature type="domain" description="Carrier" evidence="11">
    <location>
        <begin position="1756"/>
        <end position="1833"/>
    </location>
</feature>
<dbReference type="PROSITE" id="PS52019">
    <property type="entry name" value="PKS_MFAS_DH"/>
    <property type="match status" value="1"/>
</dbReference>
<dbReference type="SMART" id="SM00827">
    <property type="entry name" value="PKS_AT"/>
    <property type="match status" value="1"/>
</dbReference>
<dbReference type="GO" id="GO:0031177">
    <property type="term" value="F:phosphopantetheine binding"/>
    <property type="evidence" value="ECO:0007669"/>
    <property type="project" value="InterPro"/>
</dbReference>
<dbReference type="GO" id="GO:0032259">
    <property type="term" value="P:methylation"/>
    <property type="evidence" value="ECO:0007669"/>
    <property type="project" value="UniProtKB-KW"/>
</dbReference>
<feature type="region of interest" description="N-terminal hotdog fold" evidence="9">
    <location>
        <begin position="199"/>
        <end position="337"/>
    </location>
</feature>
<dbReference type="InterPro" id="IPR013968">
    <property type="entry name" value="PKS_KR"/>
</dbReference>
<keyword evidence="14" id="KW-1185">Reference proteome</keyword>
<dbReference type="GO" id="GO:0016874">
    <property type="term" value="F:ligase activity"/>
    <property type="evidence" value="ECO:0007669"/>
    <property type="project" value="UniProtKB-KW"/>
</dbReference>
<dbReference type="InterPro" id="IPR042104">
    <property type="entry name" value="PKS_dehydratase_sf"/>
</dbReference>
<dbReference type="Gene3D" id="3.10.129.110">
    <property type="entry name" value="Polyketide synthase dehydratase"/>
    <property type="match status" value="1"/>
</dbReference>
<evidence type="ECO:0000256" key="2">
    <source>
        <dbReference type="ARBA" id="ARBA00022553"/>
    </source>
</evidence>
<proteinExistence type="predicted"/>
<evidence type="ECO:0000256" key="6">
    <source>
        <dbReference type="ARBA" id="ARBA00022737"/>
    </source>
</evidence>
<keyword evidence="8" id="KW-0511">Multifunctional enzyme</keyword>
<dbReference type="SUPFAM" id="SSF52151">
    <property type="entry name" value="FabD/lysophospholipase-like"/>
    <property type="match status" value="1"/>
</dbReference>
<dbReference type="Pfam" id="PF00501">
    <property type="entry name" value="AMP-binding"/>
    <property type="match status" value="1"/>
</dbReference>
<dbReference type="Pfam" id="PF08659">
    <property type="entry name" value="KR"/>
    <property type="match status" value="1"/>
</dbReference>
<evidence type="ECO:0000256" key="1">
    <source>
        <dbReference type="ARBA" id="ARBA00022450"/>
    </source>
</evidence>
<dbReference type="InterPro" id="IPR049552">
    <property type="entry name" value="PKS_DH_N"/>
</dbReference>
<dbReference type="InterPro" id="IPR000873">
    <property type="entry name" value="AMP-dep_synth/lig_dom"/>
</dbReference>
<dbReference type="SMART" id="SM00823">
    <property type="entry name" value="PKS_PP"/>
    <property type="match status" value="2"/>
</dbReference>
<feature type="compositionally biased region" description="Low complexity" evidence="10">
    <location>
        <begin position="832"/>
        <end position="861"/>
    </location>
</feature>
<dbReference type="Pfam" id="PF00698">
    <property type="entry name" value="Acyl_transf_1"/>
    <property type="match status" value="1"/>
</dbReference>
<evidence type="ECO:0000259" key="12">
    <source>
        <dbReference type="PROSITE" id="PS52019"/>
    </source>
</evidence>
<organism evidence="13 14">
    <name type="scientific">Monosporascus ibericus</name>
    <dbReference type="NCBI Taxonomy" id="155417"/>
    <lineage>
        <taxon>Eukaryota</taxon>
        <taxon>Fungi</taxon>
        <taxon>Dikarya</taxon>
        <taxon>Ascomycota</taxon>
        <taxon>Pezizomycotina</taxon>
        <taxon>Sordariomycetes</taxon>
        <taxon>Xylariomycetidae</taxon>
        <taxon>Xylariales</taxon>
        <taxon>Xylariales incertae sedis</taxon>
        <taxon>Monosporascus</taxon>
    </lineage>
</organism>
<sequence length="2099" mass="232527">MAQSRNDPQYSLSTRAIALVDLLRASGITFNAVVGHSSGEIAAAYAAGYHTANDAIRIAYYRGLHSRLSKGANGQPGKMMAVGMALAEAERLCAREKFLGRVKVATSNSQSSITLSGDADAIDEAKAFLDVQKTFARVLTVDKAYHSHHMEPSSRAYLESLRQCDIEPQNTSVEGNCNWPLLKESRRPKIRRTQSRPVDEFLGKPTSMNGEEVRWRNIIKLSEMEWLQGHQFQGQVLFPAAGYVSMMMNAALKLVQDQPVNLLELQDLTIHNAITLEDGSSRVEIAFIIRVLERDFDQVIAQYSCYSERDLKLLIPRDTQRFVDMGAGRSDLVSFLGSSFDDEVDIAHVARSLHNKAYPLSYGSAELDELLVQYISNLDPTYALRYRDSQSSIPVDTISQYPDKQRLSSSTVIEWETSQALSFRVRPVNMQGFFSDQKTYFLVGLTGDVGLSLCERMIDHGARHFALASRNPNIDAASMRHLQRNRGSLRVFSLDITDKARLHEVYAEIAASMPPIGGVYNGVITFRDSPLDSMSWTDFNLVLQPKVEGSKNLELFYAAKLDFFVFISSLSGVVGNPAQSDDAATNMFMASLPPRDASEVWRLPVMDIGMLLGIGLMDNAHGAVEEHMWNMDYMAISEPEFHVICAEALLAERPDSGLDHELITGIGEELDTPWRRVPRFCHYRLKDKATAKSPSRAKQNHSVQGQLKETRDSREALSILECAFATKLGAVLRSSDENIDKGPPLVTLRIDSLVAVEIRSWFLEELAVDMPVLKILGGASLVDVCREVLGKLPAASEDVKKQADLQGPGKPAVEKIFRSPTPPPLARPPQTDPATSSVPTSSNTPNLTPRMPRGSSPMSDSSMDKSEGQRQLAPTYERTGLMSHAQAQLYFLHEYLDDKSAYNAGYTGKLHGRLDIPRLKKAVHAVGMRHESLRTSYFMDKSADQAIQAVSTEPCIILEHKYIGSEDEVRTEIEKLKYEVFGIENGQKVYGKNWHSGATCIEHRPPEPLPPFPFSKVKTRQPLKSYDMHTVNIKLDANFTKLIKQAAAGLQVTSFSFYLSTLAVYLARCLNVEDFSIGFVEANRTQAEDFQTIGHFLNMLLLRFQLQRDEAFSSVAKRSRDVVFPALANARVPFDMILDHLDVPRSSSTHPLFQVAMNYRSGFRSHTPPGDDGTIEWTGGVPARNPYDLVINVTETSDWTLLSFITQKYLYERSDTELMLGWYTRALENLARNPSFNVANYPMSSETDITQSMKLGLGRAMDIAWEGTLAHRIDSIVGQQPDSIAVRDKDGHGQTLTCSQLIFRSTRIANELRINSIPAGSYVAMLLEPEADAICVLIAVIRLGLVWVPLDLRNHHKRLASMVLGCQPRILICNDATQDRARELATETTLVVNLNNISSSVDNIYESVENVSERSQPAALFYTSGSTGVPKGVILTHENILNQIHGNVTQFGIGGEVVLQNSSFGFDLILEQTFHALTMGGTPVMASKESRGNPTQLAELMISESVTFTHIVPSEYLPLLHYGSQTLWKCKRWRWAFSGGEPIGPELRRAFQKLNLEGLELINAYGPLETTLVCAREAVRYRTDDDILTRNDSPRPSPNYSISIADEQMNPVPVGFPGEVCISGAGIGQGYLNLPDETRRKFVQVKLRGIRIKLDEIANVIVQAPNGAIINAAVSLRRGSNVLAAFVVMARTSEAIEEFAEWLKSNLPLPPYMRPAFIVATDRIPTNANGKKDRLAIDDMPIPGEQGAAEVLDQLNAMEQSVKDVWQEVLAERTARTAKIDANSDFFIFGGNSMLLIKLRSVLQGTFSVTLSLPELFQASTLRSMAARVAKTYEATPVQDIDWNIEVAALAHGLAQPRGADMTVSASVWLRMTGSRKYTASRSGEMLSVTHATSLLRARKVIEYSGNLSGRFLEFSESEFGFLAECLPPSDSSDGYGVSKWVSEVLLEKASADNGLPTWIHRPSSLVGDGAPALDLIDVIFKYARILDAVPKLDSENATGAFDLIAVEDVAKDLVDIALRSLRPGQQPGAHFVHNCSDVKIPPERLKDYLEKLHGVRLGELPMQDWINAALHRELSQLLYDYVAGASGGQKLVIPLIEK</sequence>
<dbReference type="GO" id="GO:0005737">
    <property type="term" value="C:cytoplasm"/>
    <property type="evidence" value="ECO:0007669"/>
    <property type="project" value="TreeGrafter"/>
</dbReference>
<feature type="domain" description="PKS/mFAS DH" evidence="12">
    <location>
        <begin position="199"/>
        <end position="530"/>
    </location>
</feature>
<dbReference type="InterPro" id="IPR042099">
    <property type="entry name" value="ANL_N_sf"/>
</dbReference>
<dbReference type="Gene3D" id="3.40.366.10">
    <property type="entry name" value="Malonyl-Coenzyme A Acyl Carrier Protein, domain 2"/>
    <property type="match status" value="1"/>
</dbReference>
<dbReference type="InterPro" id="IPR036291">
    <property type="entry name" value="NAD(P)-bd_dom_sf"/>
</dbReference>
<feature type="compositionally biased region" description="Pro residues" evidence="10">
    <location>
        <begin position="820"/>
        <end position="831"/>
    </location>
</feature>
<dbReference type="InterPro" id="IPR049900">
    <property type="entry name" value="PKS_mFAS_DH"/>
</dbReference>
<name>A0A4Q4TFX9_9PEZI</name>
<keyword evidence="2" id="KW-0597">Phosphoprotein</keyword>
<evidence type="ECO:0000259" key="11">
    <source>
        <dbReference type="PROSITE" id="PS50075"/>
    </source>
</evidence>
<dbReference type="Gene3D" id="3.40.50.720">
    <property type="entry name" value="NAD(P)-binding Rossmann-like Domain"/>
    <property type="match status" value="2"/>
</dbReference>
<keyword evidence="6" id="KW-0677">Repeat</keyword>
<reference evidence="13 14" key="1">
    <citation type="submission" date="2018-06" db="EMBL/GenBank/DDBJ databases">
        <title>Complete Genomes of Monosporascus.</title>
        <authorList>
            <person name="Robinson A.J."/>
            <person name="Natvig D.O."/>
        </authorList>
    </citation>
    <scope>NUCLEOTIDE SEQUENCE [LARGE SCALE GENOMIC DNA]</scope>
    <source>
        <strain evidence="13 14">CBS 110550</strain>
    </source>
</reference>
<dbReference type="SUPFAM" id="SSF56801">
    <property type="entry name" value="Acetyl-CoA synthetase-like"/>
    <property type="match status" value="1"/>
</dbReference>
<dbReference type="PROSITE" id="PS00455">
    <property type="entry name" value="AMP_BINDING"/>
    <property type="match status" value="1"/>
</dbReference>
<gene>
    <name evidence="13" type="ORF">DL764_003604</name>
</gene>
<dbReference type="CDD" id="cd19532">
    <property type="entry name" value="C_PKS-NRPS"/>
    <property type="match status" value="1"/>
</dbReference>
<protein>
    <submittedName>
        <fullName evidence="13">Uncharacterized protein</fullName>
    </submittedName>
</protein>
<dbReference type="SUPFAM" id="SSF52777">
    <property type="entry name" value="CoA-dependent acyltransferases"/>
    <property type="match status" value="2"/>
</dbReference>
<dbReference type="PANTHER" id="PTHR45527:SF1">
    <property type="entry name" value="FATTY ACID SYNTHASE"/>
    <property type="match status" value="1"/>
</dbReference>
<evidence type="ECO:0000256" key="10">
    <source>
        <dbReference type="SAM" id="MobiDB-lite"/>
    </source>
</evidence>
<feature type="region of interest" description="Disordered" evidence="10">
    <location>
        <begin position="797"/>
        <end position="872"/>
    </location>
</feature>
<dbReference type="InterPro" id="IPR020845">
    <property type="entry name" value="AMP-binding_CS"/>
</dbReference>
<dbReference type="GO" id="GO:0008168">
    <property type="term" value="F:methyltransferase activity"/>
    <property type="evidence" value="ECO:0007669"/>
    <property type="project" value="UniProtKB-KW"/>
</dbReference>
<dbReference type="GO" id="GO:0016491">
    <property type="term" value="F:oxidoreductase activity"/>
    <property type="evidence" value="ECO:0007669"/>
    <property type="project" value="UniProtKB-KW"/>
</dbReference>
<keyword evidence="1" id="KW-0596">Phosphopantetheine</keyword>
<dbReference type="SUPFAM" id="SSF51735">
    <property type="entry name" value="NAD(P)-binding Rossmann-fold domains"/>
    <property type="match status" value="2"/>
</dbReference>
<dbReference type="Pfam" id="PF07993">
    <property type="entry name" value="NAD_binding_4"/>
    <property type="match status" value="1"/>
</dbReference>
<dbReference type="InterPro" id="IPR001242">
    <property type="entry name" value="Condensation_dom"/>
</dbReference>
<dbReference type="Gene3D" id="3.40.50.12780">
    <property type="entry name" value="N-terminal domain of ligase-like"/>
    <property type="match status" value="1"/>
</dbReference>
<dbReference type="Pfam" id="PF00550">
    <property type="entry name" value="PP-binding"/>
    <property type="match status" value="1"/>
</dbReference>
<evidence type="ECO:0000256" key="4">
    <source>
        <dbReference type="ARBA" id="ARBA00022603"/>
    </source>
</evidence>
<dbReference type="OrthoDB" id="416786at2759"/>
<evidence type="ECO:0000256" key="3">
    <source>
        <dbReference type="ARBA" id="ARBA00022598"/>
    </source>
</evidence>
<dbReference type="Pfam" id="PF00668">
    <property type="entry name" value="Condensation"/>
    <property type="match status" value="2"/>
</dbReference>
<dbReference type="PROSITE" id="PS50075">
    <property type="entry name" value="CARRIER"/>
    <property type="match status" value="1"/>
</dbReference>
<accession>A0A4Q4TFX9</accession>
<dbReference type="InterPro" id="IPR045851">
    <property type="entry name" value="AMP-bd_C_sf"/>
</dbReference>
<evidence type="ECO:0000313" key="13">
    <source>
        <dbReference type="EMBL" id="RYP05746.1"/>
    </source>
</evidence>